<evidence type="ECO:0000313" key="5">
    <source>
        <dbReference type="Proteomes" id="UP000554342"/>
    </source>
</evidence>
<feature type="signal peptide" evidence="2">
    <location>
        <begin position="1"/>
        <end position="21"/>
    </location>
</feature>
<evidence type="ECO:0000256" key="1">
    <source>
        <dbReference type="ARBA" id="ARBA00010457"/>
    </source>
</evidence>
<dbReference type="GO" id="GO:0005507">
    <property type="term" value="F:copper ion binding"/>
    <property type="evidence" value="ECO:0007669"/>
    <property type="project" value="InterPro"/>
</dbReference>
<comment type="caution">
    <text evidence="4">The sequence shown here is derived from an EMBL/GenBank/DDBJ whole genome shotgun (WGS) entry which is preliminary data.</text>
</comment>
<keyword evidence="4" id="KW-0560">Oxidoreductase</keyword>
<dbReference type="EMBL" id="JACIJI010000001">
    <property type="protein sequence ID" value="MBB5718184.1"/>
    <property type="molecule type" value="Genomic_DNA"/>
</dbReference>
<dbReference type="SUPFAM" id="SSF49329">
    <property type="entry name" value="Cu,Zn superoxide dismutase-like"/>
    <property type="match status" value="1"/>
</dbReference>
<dbReference type="GO" id="GO:0004784">
    <property type="term" value="F:superoxide dismutase activity"/>
    <property type="evidence" value="ECO:0007669"/>
    <property type="project" value="UniProtKB-EC"/>
</dbReference>
<dbReference type="Pfam" id="PF00080">
    <property type="entry name" value="Sod_Cu"/>
    <property type="match status" value="1"/>
</dbReference>
<dbReference type="RefSeq" id="WP_184001855.1">
    <property type="nucleotide sequence ID" value="NZ_BAABIF010000004.1"/>
</dbReference>
<protein>
    <submittedName>
        <fullName evidence="4">Cu-Zn family superoxide dismutase</fullName>
        <ecNumber evidence="4">1.15.1.1</ecNumber>
    </submittedName>
</protein>
<accession>A0A840YXC7</accession>
<dbReference type="Proteomes" id="UP000554342">
    <property type="component" value="Unassembled WGS sequence"/>
</dbReference>
<organism evidence="4 5">
    <name type="scientific">Stakelama sediminis</name>
    <dbReference type="NCBI Taxonomy" id="463200"/>
    <lineage>
        <taxon>Bacteria</taxon>
        <taxon>Pseudomonadati</taxon>
        <taxon>Pseudomonadota</taxon>
        <taxon>Alphaproteobacteria</taxon>
        <taxon>Sphingomonadales</taxon>
        <taxon>Sphingomonadaceae</taxon>
        <taxon>Stakelama</taxon>
    </lineage>
</organism>
<evidence type="ECO:0000256" key="2">
    <source>
        <dbReference type="SAM" id="SignalP"/>
    </source>
</evidence>
<dbReference type="PROSITE" id="PS51257">
    <property type="entry name" value="PROKAR_LIPOPROTEIN"/>
    <property type="match status" value="1"/>
</dbReference>
<feature type="domain" description="Superoxide dismutase copper/zinc binding" evidence="3">
    <location>
        <begin position="59"/>
        <end position="187"/>
    </location>
</feature>
<sequence>MVQLRSVGIALIGGAALSLMAAGCSTMAGVHPADAETTPAPASQEAIATLRTGDGAQVGTATATELPDGGVRIAIDAHDLPPGVHGAHVHTTGRCAPPDFASAGGHWNPTGTHHGISNPENPKPHAGDMPNLMIGTNGEGSLAVNLPAGTFAGLMDADGSALVIHAGADDLKSDPSGNSGARIACGVFMAA</sequence>
<keyword evidence="2" id="KW-0732">Signal</keyword>
<proteinExistence type="inferred from homology"/>
<dbReference type="CDD" id="cd00305">
    <property type="entry name" value="Cu-Zn_Superoxide_Dismutase"/>
    <property type="match status" value="1"/>
</dbReference>
<dbReference type="EC" id="1.15.1.1" evidence="4"/>
<feature type="chain" id="PRO_5032804029" evidence="2">
    <location>
        <begin position="22"/>
        <end position="191"/>
    </location>
</feature>
<keyword evidence="5" id="KW-1185">Reference proteome</keyword>
<dbReference type="InterPro" id="IPR024134">
    <property type="entry name" value="SOD_Cu/Zn_/chaperone"/>
</dbReference>
<evidence type="ECO:0000313" key="4">
    <source>
        <dbReference type="EMBL" id="MBB5718184.1"/>
    </source>
</evidence>
<comment type="similarity">
    <text evidence="1">Belongs to the Cu-Zn superoxide dismutase family.</text>
</comment>
<name>A0A840YXC7_9SPHN</name>
<dbReference type="PANTHER" id="PTHR10003">
    <property type="entry name" value="SUPEROXIDE DISMUTASE CU-ZN -RELATED"/>
    <property type="match status" value="1"/>
</dbReference>
<dbReference type="InterPro" id="IPR036423">
    <property type="entry name" value="SOD-like_Cu/Zn_dom_sf"/>
</dbReference>
<dbReference type="Gene3D" id="2.60.40.200">
    <property type="entry name" value="Superoxide dismutase, copper/zinc binding domain"/>
    <property type="match status" value="1"/>
</dbReference>
<reference evidence="4 5" key="1">
    <citation type="submission" date="2020-08" db="EMBL/GenBank/DDBJ databases">
        <title>Genomic Encyclopedia of Type Strains, Phase IV (KMG-IV): sequencing the most valuable type-strain genomes for metagenomic binning, comparative biology and taxonomic classification.</title>
        <authorList>
            <person name="Goeker M."/>
        </authorList>
    </citation>
    <scope>NUCLEOTIDE SEQUENCE [LARGE SCALE GENOMIC DNA]</scope>
    <source>
        <strain evidence="4 5">DSM 27203</strain>
    </source>
</reference>
<gene>
    <name evidence="4" type="ORF">FHR23_001091</name>
</gene>
<dbReference type="AlphaFoldDB" id="A0A840YXC7"/>
<evidence type="ECO:0000259" key="3">
    <source>
        <dbReference type="Pfam" id="PF00080"/>
    </source>
</evidence>
<dbReference type="InterPro" id="IPR001424">
    <property type="entry name" value="SOD_Cu_Zn_dom"/>
</dbReference>